<feature type="binding site" evidence="8">
    <location>
        <begin position="79"/>
        <end position="80"/>
    </location>
    <ligand>
        <name>substrate</name>
    </ligand>
</feature>
<keyword evidence="3 8" id="KW-0808">Transferase</keyword>
<dbReference type="PANTHER" id="PTHR43095">
    <property type="entry name" value="SUGAR KINASE"/>
    <property type="match status" value="1"/>
</dbReference>
<keyword evidence="6 8" id="KW-0067">ATP-binding</keyword>
<evidence type="ECO:0000256" key="4">
    <source>
        <dbReference type="ARBA" id="ARBA00022741"/>
    </source>
</evidence>
<protein>
    <recommendedName>
        <fullName evidence="8 9">Xylulose kinase</fullName>
        <shortName evidence="8 9">Xylulokinase</shortName>
        <ecNumber evidence="8 9">2.7.1.17</ecNumber>
    </recommendedName>
</protein>
<dbReference type="InterPro" id="IPR006000">
    <property type="entry name" value="Xylulokinase"/>
</dbReference>
<dbReference type="RefSeq" id="WP_261760536.1">
    <property type="nucleotide sequence ID" value="NZ_CP104562.2"/>
</dbReference>
<keyword evidence="7 8" id="KW-0119">Carbohydrate metabolism</keyword>
<evidence type="ECO:0000256" key="3">
    <source>
        <dbReference type="ARBA" id="ARBA00022679"/>
    </source>
</evidence>
<dbReference type="Pfam" id="PF02782">
    <property type="entry name" value="FGGY_C"/>
    <property type="match status" value="1"/>
</dbReference>
<dbReference type="InterPro" id="IPR018485">
    <property type="entry name" value="FGGY_C"/>
</dbReference>
<dbReference type="SUPFAM" id="SSF53067">
    <property type="entry name" value="Actin-like ATPase domain"/>
    <property type="match status" value="2"/>
</dbReference>
<dbReference type="HAMAP" id="MF_02220">
    <property type="entry name" value="XylB"/>
    <property type="match status" value="1"/>
</dbReference>
<gene>
    <name evidence="8 9 12" type="primary">xylB</name>
    <name evidence="12" type="ORF">N4261_12915</name>
</gene>
<dbReference type="EMBL" id="CP104562">
    <property type="protein sequence ID" value="UXH80719.1"/>
    <property type="molecule type" value="Genomic_DNA"/>
</dbReference>
<evidence type="ECO:0000256" key="2">
    <source>
        <dbReference type="ARBA" id="ARBA00022629"/>
    </source>
</evidence>
<evidence type="ECO:0000256" key="7">
    <source>
        <dbReference type="ARBA" id="ARBA00023277"/>
    </source>
</evidence>
<feature type="site" description="Important for activity" evidence="8">
    <location>
        <position position="6"/>
    </location>
</feature>
<dbReference type="PIRSF" id="PIRSF000538">
    <property type="entry name" value="GlpK"/>
    <property type="match status" value="1"/>
</dbReference>
<evidence type="ECO:0000259" key="11">
    <source>
        <dbReference type="Pfam" id="PF02782"/>
    </source>
</evidence>
<name>A0ABY6B712_9BURK</name>
<feature type="domain" description="Carbohydrate kinase FGGY C-terminal" evidence="11">
    <location>
        <begin position="253"/>
        <end position="441"/>
    </location>
</feature>
<keyword evidence="13" id="KW-1185">Reference proteome</keyword>
<evidence type="ECO:0000256" key="8">
    <source>
        <dbReference type="HAMAP-Rule" id="MF_02220"/>
    </source>
</evidence>
<dbReference type="PROSITE" id="PS00933">
    <property type="entry name" value="FGGY_KINASES_1"/>
    <property type="match status" value="1"/>
</dbReference>
<dbReference type="Pfam" id="PF00370">
    <property type="entry name" value="FGGY_N"/>
    <property type="match status" value="1"/>
</dbReference>
<feature type="active site" description="Proton acceptor" evidence="8">
    <location>
        <position position="236"/>
    </location>
</feature>
<dbReference type="PANTHER" id="PTHR43095:SF6">
    <property type="entry name" value="XYLULOSE KINASE"/>
    <property type="match status" value="1"/>
</dbReference>
<evidence type="ECO:0000313" key="12">
    <source>
        <dbReference type="EMBL" id="UXH80719.1"/>
    </source>
</evidence>
<evidence type="ECO:0000256" key="6">
    <source>
        <dbReference type="ARBA" id="ARBA00022840"/>
    </source>
</evidence>
<sequence length="494" mass="52416">MFLGIDLGTSEIKLLLLDGHGQVRGRAAAPLTVSRPQPLWSEQDPEHWWTATLQAVAQLRQAAPDAFAQVRAIGLSGQMHGAVLLGEADQVLRPAILWNDGRSHAECDELTQAAPRLHEIAGNLAMPGFTAPKLLWVRRHEPELFARTRTVLLPKDYLRLRLTGEKWSDPSDAAGTLWLDVAARDWSDELLAAGGLTRAHMPRIVESNRASASLRPELARDWGLAPEVAVAGGAGDNAASAIGIGATAPGAGFISMGTSGVLFVANDRFRPNPSSAVHAFCHALPDRWHQMSVMLTAASGLRWFCHFSGAADEAALLAEVQALNAQDLARAPLFLPYLAGERTPHNDAFATGSLHGLTHETTRAHGGYAVLEGVAFGMADGLAALQAAGTQVRELSFVGGGARSNFWAQLMADALGVEIVQHADADAGGALGAARLAWMAAGASESQACVRPAVTRRFEPQPARQGVLAERLTQFRALYPALRSVRPSTSSAGA</sequence>
<evidence type="ECO:0000256" key="1">
    <source>
        <dbReference type="ARBA" id="ARBA00009156"/>
    </source>
</evidence>
<comment type="catalytic activity">
    <reaction evidence="8 9">
        <text>D-xylulose + ATP = D-xylulose 5-phosphate + ADP + H(+)</text>
        <dbReference type="Rhea" id="RHEA:10964"/>
        <dbReference type="ChEBI" id="CHEBI:15378"/>
        <dbReference type="ChEBI" id="CHEBI:17140"/>
        <dbReference type="ChEBI" id="CHEBI:30616"/>
        <dbReference type="ChEBI" id="CHEBI:57737"/>
        <dbReference type="ChEBI" id="CHEBI:456216"/>
        <dbReference type="EC" id="2.7.1.17"/>
    </reaction>
</comment>
<dbReference type="Gene3D" id="3.30.420.40">
    <property type="match status" value="2"/>
</dbReference>
<comment type="function">
    <text evidence="8">Catalyzes the phosphorylation of D-xylulose to D-xylulose 5-phosphate.</text>
</comment>
<keyword evidence="4 8" id="KW-0547">Nucleotide-binding</keyword>
<comment type="similarity">
    <text evidence="1 8 9">Belongs to the FGGY kinase family.</text>
</comment>
<evidence type="ECO:0000256" key="5">
    <source>
        <dbReference type="ARBA" id="ARBA00022777"/>
    </source>
</evidence>
<keyword evidence="2 8" id="KW-0859">Xylose metabolism</keyword>
<keyword evidence="5 8" id="KW-0418">Kinase</keyword>
<dbReference type="GO" id="GO:0004856">
    <property type="term" value="F:D-xylulokinase activity"/>
    <property type="evidence" value="ECO:0007669"/>
    <property type="project" value="UniProtKB-EC"/>
</dbReference>
<proteinExistence type="inferred from homology"/>
<evidence type="ECO:0000313" key="13">
    <source>
        <dbReference type="Proteomes" id="UP001064933"/>
    </source>
</evidence>
<dbReference type="InterPro" id="IPR000577">
    <property type="entry name" value="Carb_kinase_FGGY"/>
</dbReference>
<dbReference type="Proteomes" id="UP001064933">
    <property type="component" value="Chromosome"/>
</dbReference>
<feature type="domain" description="Carbohydrate kinase FGGY N-terminal" evidence="10">
    <location>
        <begin position="1"/>
        <end position="243"/>
    </location>
</feature>
<reference evidence="12" key="1">
    <citation type="submission" date="2022-10" db="EMBL/GenBank/DDBJ databases">
        <title>Characterization and whole genome sequencing of a new Roseateles species, isolated from fresh water.</title>
        <authorList>
            <person name="Guliayeva D.Y."/>
            <person name="Akhremchuk A.E."/>
            <person name="Sikolenko M.A."/>
            <person name="Valentovich L.N."/>
            <person name="Sidarenka A.V."/>
        </authorList>
    </citation>
    <scope>NUCLEOTIDE SEQUENCE</scope>
    <source>
        <strain evidence="12">BIM B-1768</strain>
    </source>
</reference>
<dbReference type="CDD" id="cd07808">
    <property type="entry name" value="ASKHA_NBD_FGGY_EcXK-like"/>
    <property type="match status" value="1"/>
</dbReference>
<organism evidence="12 13">
    <name type="scientific">Roseateles amylovorans</name>
    <dbReference type="NCBI Taxonomy" id="2978473"/>
    <lineage>
        <taxon>Bacteria</taxon>
        <taxon>Pseudomonadati</taxon>
        <taxon>Pseudomonadota</taxon>
        <taxon>Betaproteobacteria</taxon>
        <taxon>Burkholderiales</taxon>
        <taxon>Sphaerotilaceae</taxon>
        <taxon>Roseateles</taxon>
    </lineage>
</organism>
<dbReference type="InterPro" id="IPR018484">
    <property type="entry name" value="FGGY_N"/>
</dbReference>
<evidence type="ECO:0000259" key="10">
    <source>
        <dbReference type="Pfam" id="PF00370"/>
    </source>
</evidence>
<dbReference type="EC" id="2.7.1.17" evidence="8 9"/>
<accession>A0ABY6B712</accession>
<dbReference type="NCBIfam" id="TIGR01312">
    <property type="entry name" value="XylB"/>
    <property type="match status" value="1"/>
</dbReference>
<evidence type="ECO:0000256" key="9">
    <source>
        <dbReference type="RuleBase" id="RU364073"/>
    </source>
</evidence>
<dbReference type="InterPro" id="IPR018483">
    <property type="entry name" value="Carb_kinase_FGGY_CS"/>
</dbReference>
<dbReference type="InterPro" id="IPR050406">
    <property type="entry name" value="FGGY_Carb_Kinase"/>
</dbReference>
<dbReference type="InterPro" id="IPR043129">
    <property type="entry name" value="ATPase_NBD"/>
</dbReference>